<accession>A0ABS7QS00</accession>
<comment type="caution">
    <text evidence="1">The sequence shown here is derived from an EMBL/GenBank/DDBJ whole genome shotgun (WGS) entry which is preliminary data.</text>
</comment>
<dbReference type="EMBL" id="JAINVZ010000005">
    <property type="protein sequence ID" value="MBY8885165.1"/>
    <property type="molecule type" value="Genomic_DNA"/>
</dbReference>
<protein>
    <submittedName>
        <fullName evidence="1">Uncharacterized protein</fullName>
    </submittedName>
</protein>
<reference evidence="1 2" key="1">
    <citation type="submission" date="2021-08" db="EMBL/GenBank/DDBJ databases">
        <title>Streptomyces sp. PTM05 isolated from lichen.</title>
        <authorList>
            <person name="Somphong A."/>
            <person name="Phongsopitanun W."/>
            <person name="Tanasupawat S."/>
        </authorList>
    </citation>
    <scope>NUCLEOTIDE SEQUENCE [LARGE SCALE GENOMIC DNA]</scope>
    <source>
        <strain evidence="1 2">Ptm05</strain>
    </source>
</reference>
<evidence type="ECO:0000313" key="2">
    <source>
        <dbReference type="Proteomes" id="UP001198565"/>
    </source>
</evidence>
<sequence length="157" mass="16852">MPANIRDLLTPAAADAVRATILDNNPGMSQRIAGRVLDEALKFVAACATNHDQYLQPSRAVDEGWHALILHTAVYAALCDRLGGFVHHFPERPDPSRHDPEVMDNTVALIAQAGYTPDGDLWGAPGRELVTVAANCVHSPCGGPIDPEKVCANKPRD</sequence>
<gene>
    <name evidence="1" type="ORF">K7472_09950</name>
</gene>
<evidence type="ECO:0000313" key="1">
    <source>
        <dbReference type="EMBL" id="MBY8885165.1"/>
    </source>
</evidence>
<keyword evidence="2" id="KW-1185">Reference proteome</keyword>
<organism evidence="1 2">
    <name type="scientific">Streptantibioticus parmotrematis</name>
    <dbReference type="NCBI Taxonomy" id="2873249"/>
    <lineage>
        <taxon>Bacteria</taxon>
        <taxon>Bacillati</taxon>
        <taxon>Actinomycetota</taxon>
        <taxon>Actinomycetes</taxon>
        <taxon>Kitasatosporales</taxon>
        <taxon>Streptomycetaceae</taxon>
        <taxon>Streptantibioticus</taxon>
    </lineage>
</organism>
<dbReference type="Proteomes" id="UP001198565">
    <property type="component" value="Unassembled WGS sequence"/>
</dbReference>
<proteinExistence type="predicted"/>
<name>A0ABS7QS00_9ACTN</name>